<organism evidence="1">
    <name type="scientific">marine metagenome</name>
    <dbReference type="NCBI Taxonomy" id="408172"/>
    <lineage>
        <taxon>unclassified sequences</taxon>
        <taxon>metagenomes</taxon>
        <taxon>ecological metagenomes</taxon>
    </lineage>
</organism>
<protein>
    <submittedName>
        <fullName evidence="1">Uncharacterized protein</fullName>
    </submittedName>
</protein>
<accession>A0A381UVF4</accession>
<dbReference type="EMBL" id="UINC01007155">
    <property type="protein sequence ID" value="SVA31731.1"/>
    <property type="molecule type" value="Genomic_DNA"/>
</dbReference>
<name>A0A381UVF4_9ZZZZ</name>
<evidence type="ECO:0000313" key="1">
    <source>
        <dbReference type="EMBL" id="SVA31731.1"/>
    </source>
</evidence>
<sequence length="27" mass="3135">MNFHLMTVKPNVGIVVKRIKLTMRGNH</sequence>
<dbReference type="AlphaFoldDB" id="A0A381UVF4"/>
<reference evidence="1" key="1">
    <citation type="submission" date="2018-05" db="EMBL/GenBank/DDBJ databases">
        <authorList>
            <person name="Lanie J.A."/>
            <person name="Ng W.-L."/>
            <person name="Kazmierczak K.M."/>
            <person name="Andrzejewski T.M."/>
            <person name="Davidsen T.M."/>
            <person name="Wayne K.J."/>
            <person name="Tettelin H."/>
            <person name="Glass J.I."/>
            <person name="Rusch D."/>
            <person name="Podicherti R."/>
            <person name="Tsui H.-C.T."/>
            <person name="Winkler M.E."/>
        </authorList>
    </citation>
    <scope>NUCLEOTIDE SEQUENCE</scope>
</reference>
<proteinExistence type="predicted"/>
<gene>
    <name evidence="1" type="ORF">METZ01_LOCUS84585</name>
</gene>